<protein>
    <submittedName>
        <fullName evidence="1">ATPase BadF/BadG/BcrA/BcrD type</fullName>
    </submittedName>
</protein>
<dbReference type="SUPFAM" id="SSF53067">
    <property type="entry name" value="Actin-like ATPase domain"/>
    <property type="match status" value="2"/>
</dbReference>
<dbReference type="AlphaFoldDB" id="F2IGX5"/>
<dbReference type="KEGG" id="fte:Fluta_2776"/>
<gene>
    <name evidence="1" type="ordered locus">Fluta_2776</name>
</gene>
<dbReference type="RefSeq" id="WP_013687525.1">
    <property type="nucleotide sequence ID" value="NC_015321.1"/>
</dbReference>
<dbReference type="InterPro" id="IPR043129">
    <property type="entry name" value="ATPase_NBD"/>
</dbReference>
<dbReference type="STRING" id="755732.Fluta_2776"/>
<sequence length="269" mass="29793">MMDAKYIIADSGGSSTNWGIVLTNNEVVYVQTASLHPKYVFSEEDLLTELQTRFGDLKVPLFFYGAGCSSFEIQEKMRSLLKEIGFSQVEVFPDTLAACRALCGSEPGWVGILGTGSILIQYDGTRITKRIGGFGSFIGDEGSGFYFGKLLVRFLLDVENWESSWSAIFHSKEAILSKLASAEAQKWIASLGGLTAHLDFEFLHQQNVMLFIQNYCNQISDIPSVSLIGTYGFEQKNVVKNVFEKAGIQVLKQVASPLEDLVNFHIVNN</sequence>
<evidence type="ECO:0000313" key="2">
    <source>
        <dbReference type="Proteomes" id="UP000007463"/>
    </source>
</evidence>
<dbReference type="Gene3D" id="3.30.420.40">
    <property type="match status" value="2"/>
</dbReference>
<reference evidence="1 2" key="1">
    <citation type="journal article" date="2011" name="Stand. Genomic Sci.">
        <title>Complete genome sequence of the gliding freshwater bacterium Fluviicola taffensis type strain (RW262).</title>
        <authorList>
            <person name="Woyke T."/>
            <person name="Chertkov O."/>
            <person name="Lapidus A."/>
            <person name="Nolan M."/>
            <person name="Lucas S."/>
            <person name="Del Rio T.G."/>
            <person name="Tice H."/>
            <person name="Cheng J.F."/>
            <person name="Tapia R."/>
            <person name="Han C."/>
            <person name="Goodwin L."/>
            <person name="Pitluck S."/>
            <person name="Liolios K."/>
            <person name="Pagani I."/>
            <person name="Ivanova N."/>
            <person name="Huntemann M."/>
            <person name="Mavromatis K."/>
            <person name="Mikhailova N."/>
            <person name="Pati A."/>
            <person name="Chen A."/>
            <person name="Palaniappan K."/>
            <person name="Land M."/>
            <person name="Hauser L."/>
            <person name="Brambilla E.M."/>
            <person name="Rohde M."/>
            <person name="Mwirichia R."/>
            <person name="Sikorski J."/>
            <person name="Tindall B.J."/>
            <person name="Goker M."/>
            <person name="Bristow J."/>
            <person name="Eisen J.A."/>
            <person name="Markowitz V."/>
            <person name="Hugenholtz P."/>
            <person name="Klenk H.P."/>
            <person name="Kyrpides N.C."/>
        </authorList>
    </citation>
    <scope>NUCLEOTIDE SEQUENCE [LARGE SCALE GENOMIC DNA]</scope>
    <source>
        <strain evidence="2">DSM 16823 / RW262 / RW262</strain>
    </source>
</reference>
<dbReference type="OrthoDB" id="871343at2"/>
<dbReference type="EMBL" id="CP002542">
    <property type="protein sequence ID" value="AEA44756.1"/>
    <property type="molecule type" value="Genomic_DNA"/>
</dbReference>
<keyword evidence="2" id="KW-1185">Reference proteome</keyword>
<dbReference type="eggNOG" id="COG2971">
    <property type="taxonomic scope" value="Bacteria"/>
</dbReference>
<dbReference type="Proteomes" id="UP000007463">
    <property type="component" value="Chromosome"/>
</dbReference>
<organism evidence="1 2">
    <name type="scientific">Fluviicola taffensis (strain DSM 16823 / NCIMB 13979 / RW262)</name>
    <dbReference type="NCBI Taxonomy" id="755732"/>
    <lineage>
        <taxon>Bacteria</taxon>
        <taxon>Pseudomonadati</taxon>
        <taxon>Bacteroidota</taxon>
        <taxon>Flavobacteriia</taxon>
        <taxon>Flavobacteriales</taxon>
        <taxon>Crocinitomicaceae</taxon>
        <taxon>Fluviicola</taxon>
    </lineage>
</organism>
<accession>F2IGX5</accession>
<name>F2IGX5_FLUTR</name>
<evidence type="ECO:0000313" key="1">
    <source>
        <dbReference type="EMBL" id="AEA44756.1"/>
    </source>
</evidence>
<dbReference type="HOGENOM" id="CLU_084727_0_0_10"/>
<proteinExistence type="predicted"/>
<dbReference type="Gene3D" id="1.10.720.160">
    <property type="match status" value="1"/>
</dbReference>
<reference evidence="2" key="2">
    <citation type="submission" date="2011-02" db="EMBL/GenBank/DDBJ databases">
        <title>The complete genome of Fluviicola taffensis DSM 16823.</title>
        <authorList>
            <consortium name="US DOE Joint Genome Institute (JGI-PGF)"/>
            <person name="Lucas S."/>
            <person name="Copeland A."/>
            <person name="Lapidus A."/>
            <person name="Bruce D."/>
            <person name="Goodwin L."/>
            <person name="Pitluck S."/>
            <person name="Kyrpides N."/>
            <person name="Mavromatis K."/>
            <person name="Ivanova N."/>
            <person name="Mikhailova N."/>
            <person name="Pagani I."/>
            <person name="Chertkov O."/>
            <person name="Detter J.C."/>
            <person name="Han C."/>
            <person name="Tapia R."/>
            <person name="Land M."/>
            <person name="Hauser L."/>
            <person name="Markowitz V."/>
            <person name="Cheng J.-F."/>
            <person name="Hugenholtz P."/>
            <person name="Woyke T."/>
            <person name="Wu D."/>
            <person name="Tindall B."/>
            <person name="Pomrenke H.G."/>
            <person name="Brambilla E."/>
            <person name="Klenk H.-P."/>
            <person name="Eisen J.A."/>
        </authorList>
    </citation>
    <scope>NUCLEOTIDE SEQUENCE [LARGE SCALE GENOMIC DNA]</scope>
    <source>
        <strain evidence="2">DSM 16823 / RW262 / RW262</strain>
    </source>
</reference>